<dbReference type="PATRIC" id="fig|269796.9.peg.3287"/>
<evidence type="ECO:0000256" key="6">
    <source>
        <dbReference type="ARBA" id="ARBA00023136"/>
    </source>
</evidence>
<dbReference type="Pfam" id="PF07690">
    <property type="entry name" value="MFS_1"/>
    <property type="match status" value="1"/>
</dbReference>
<keyword evidence="2" id="KW-0813">Transport</keyword>
<comment type="subcellular location">
    <subcellularLocation>
        <location evidence="1">Cell membrane</location>
        <topology evidence="1">Multi-pass membrane protein</topology>
    </subcellularLocation>
</comment>
<accession>Q2RPH6</accession>
<dbReference type="SUPFAM" id="SSF103473">
    <property type="entry name" value="MFS general substrate transporter"/>
    <property type="match status" value="1"/>
</dbReference>
<feature type="transmembrane region" description="Helical" evidence="7">
    <location>
        <begin position="368"/>
        <end position="387"/>
    </location>
</feature>
<evidence type="ECO:0000313" key="9">
    <source>
        <dbReference type="Proteomes" id="UP000001929"/>
    </source>
</evidence>
<keyword evidence="4 7" id="KW-0812">Transmembrane</keyword>
<dbReference type="Proteomes" id="UP000001929">
    <property type="component" value="Chromosome"/>
</dbReference>
<keyword evidence="3" id="KW-1003">Cell membrane</keyword>
<dbReference type="InterPro" id="IPR050171">
    <property type="entry name" value="MFS_Transporters"/>
</dbReference>
<dbReference type="PhylomeDB" id="Q2RPH6"/>
<dbReference type="eggNOG" id="COG2814">
    <property type="taxonomic scope" value="Bacteria"/>
</dbReference>
<dbReference type="Gene3D" id="1.20.1250.20">
    <property type="entry name" value="MFS general substrate transporter like domains"/>
    <property type="match status" value="1"/>
</dbReference>
<dbReference type="STRING" id="269796.Rru_A3174"/>
<evidence type="ECO:0000256" key="3">
    <source>
        <dbReference type="ARBA" id="ARBA00022475"/>
    </source>
</evidence>
<feature type="transmembrane region" description="Helical" evidence="7">
    <location>
        <begin position="77"/>
        <end position="95"/>
    </location>
</feature>
<dbReference type="GO" id="GO:0022857">
    <property type="term" value="F:transmembrane transporter activity"/>
    <property type="evidence" value="ECO:0007669"/>
    <property type="project" value="InterPro"/>
</dbReference>
<feature type="transmembrane region" description="Helical" evidence="7">
    <location>
        <begin position="101"/>
        <end position="124"/>
    </location>
</feature>
<dbReference type="PANTHER" id="PTHR23517:SF13">
    <property type="entry name" value="MAJOR FACILITATOR SUPERFAMILY MFS_1"/>
    <property type="match status" value="1"/>
</dbReference>
<dbReference type="InterPro" id="IPR011701">
    <property type="entry name" value="MFS"/>
</dbReference>
<dbReference type="HOGENOM" id="CLU_038683_0_1_5"/>
<keyword evidence="5 7" id="KW-1133">Transmembrane helix</keyword>
<evidence type="ECO:0000256" key="5">
    <source>
        <dbReference type="ARBA" id="ARBA00022989"/>
    </source>
</evidence>
<evidence type="ECO:0000313" key="8">
    <source>
        <dbReference type="EMBL" id="ABC23969.1"/>
    </source>
</evidence>
<protein>
    <submittedName>
        <fullName evidence="8">Major facilitator superfamily MFS_1</fullName>
    </submittedName>
</protein>
<evidence type="ECO:0000256" key="4">
    <source>
        <dbReference type="ARBA" id="ARBA00022692"/>
    </source>
</evidence>
<feature type="transmembrane region" description="Helical" evidence="7">
    <location>
        <begin position="336"/>
        <end position="362"/>
    </location>
</feature>
<feature type="transmembrane region" description="Helical" evidence="7">
    <location>
        <begin position="43"/>
        <end position="65"/>
    </location>
</feature>
<evidence type="ECO:0000256" key="7">
    <source>
        <dbReference type="SAM" id="Phobius"/>
    </source>
</evidence>
<evidence type="ECO:0000256" key="1">
    <source>
        <dbReference type="ARBA" id="ARBA00004651"/>
    </source>
</evidence>
<feature type="transmembrane region" description="Helical" evidence="7">
    <location>
        <begin position="274"/>
        <end position="291"/>
    </location>
</feature>
<feature type="transmembrane region" description="Helical" evidence="7">
    <location>
        <begin position="136"/>
        <end position="157"/>
    </location>
</feature>
<dbReference type="KEGG" id="rru:Rru_A3174"/>
<reference evidence="8 9" key="1">
    <citation type="journal article" date="2011" name="Stand. Genomic Sci.">
        <title>Complete genome sequence of Rhodospirillum rubrum type strain (S1).</title>
        <authorList>
            <person name="Munk A.C."/>
            <person name="Copeland A."/>
            <person name="Lucas S."/>
            <person name="Lapidus A."/>
            <person name="Del Rio T.G."/>
            <person name="Barry K."/>
            <person name="Detter J.C."/>
            <person name="Hammon N."/>
            <person name="Israni S."/>
            <person name="Pitluck S."/>
            <person name="Brettin T."/>
            <person name="Bruce D."/>
            <person name="Han C."/>
            <person name="Tapia R."/>
            <person name="Gilna P."/>
            <person name="Schmutz J."/>
            <person name="Larimer F."/>
            <person name="Land M."/>
            <person name="Kyrpides N.C."/>
            <person name="Mavromatis K."/>
            <person name="Richardson P."/>
            <person name="Rohde M."/>
            <person name="Goker M."/>
            <person name="Klenk H.P."/>
            <person name="Zhang Y."/>
            <person name="Roberts G.P."/>
            <person name="Reslewic S."/>
            <person name="Schwartz D.C."/>
        </authorList>
    </citation>
    <scope>NUCLEOTIDE SEQUENCE [LARGE SCALE GENOMIC DNA]</scope>
    <source>
        <strain evidence="9">ATCC 11170 / ATH 1.1.1 / DSM 467 / LMG 4362 / NCIMB 8255 / S1</strain>
    </source>
</reference>
<keyword evidence="6 7" id="KW-0472">Membrane</keyword>
<dbReference type="AlphaFoldDB" id="Q2RPH6"/>
<gene>
    <name evidence="8" type="ordered locus">Rru_A3174</name>
</gene>
<sequence>MPPIAPRSARALAPFAITLITFVGAASAPSPLYGLYQKAWGFSSLTLTAIFAVYAGALLLTLLITGSLSDHLGRRPVILSAIVLEIIAMALFSRAEGVSWLIAARLTQGVATGLATAALGAALIDIERTRGTLTNTVGSLAGMAIGALATATLIQLAPTAGDLVFPILMAIFIGEGLWIAAQSEPATPRPGAWASLKPSVGLPRAARRTFLLVAPIDIAIWALGGFYLSLGPALARGIATTPLPILGGLAIFALAMTGAGAIVVFNSLSPHRQIVLGAASMAGGVALTLLAAHGGGLALFFGGTVLAGIGFGVGFQGAVRSVMPLAGAGERAGLLAALYILSYASNSLPALAAGGLVGSFGLARVGDVYGGLVVALSLLALAGALVFPARSCGAGGKEAGPVSPEVSRAGCR</sequence>
<feature type="transmembrane region" description="Helical" evidence="7">
    <location>
        <begin position="242"/>
        <end position="265"/>
    </location>
</feature>
<evidence type="ECO:0000256" key="2">
    <source>
        <dbReference type="ARBA" id="ARBA00022448"/>
    </source>
</evidence>
<dbReference type="InterPro" id="IPR036259">
    <property type="entry name" value="MFS_trans_sf"/>
</dbReference>
<feature type="transmembrane region" description="Helical" evidence="7">
    <location>
        <begin position="297"/>
        <end position="315"/>
    </location>
</feature>
<feature type="transmembrane region" description="Helical" evidence="7">
    <location>
        <begin position="210"/>
        <end position="230"/>
    </location>
</feature>
<proteinExistence type="predicted"/>
<keyword evidence="9" id="KW-1185">Reference proteome</keyword>
<dbReference type="RefSeq" id="WP_011390922.1">
    <property type="nucleotide sequence ID" value="NC_007643.1"/>
</dbReference>
<dbReference type="EnsemblBacteria" id="ABC23969">
    <property type="protein sequence ID" value="ABC23969"/>
    <property type="gene ID" value="Rru_A3174"/>
</dbReference>
<feature type="transmembrane region" description="Helical" evidence="7">
    <location>
        <begin position="163"/>
        <end position="181"/>
    </location>
</feature>
<dbReference type="GO" id="GO:0005886">
    <property type="term" value="C:plasma membrane"/>
    <property type="evidence" value="ECO:0007669"/>
    <property type="project" value="UniProtKB-SubCell"/>
</dbReference>
<dbReference type="EMBL" id="CP000230">
    <property type="protein sequence ID" value="ABC23969.1"/>
    <property type="molecule type" value="Genomic_DNA"/>
</dbReference>
<dbReference type="PANTHER" id="PTHR23517">
    <property type="entry name" value="RESISTANCE PROTEIN MDTM, PUTATIVE-RELATED-RELATED"/>
    <property type="match status" value="1"/>
</dbReference>
<organism evidence="8 9">
    <name type="scientific">Rhodospirillum rubrum (strain ATCC 11170 / ATH 1.1.1 / DSM 467 / LMG 4362 / NCIMB 8255 / S1)</name>
    <dbReference type="NCBI Taxonomy" id="269796"/>
    <lineage>
        <taxon>Bacteria</taxon>
        <taxon>Pseudomonadati</taxon>
        <taxon>Pseudomonadota</taxon>
        <taxon>Alphaproteobacteria</taxon>
        <taxon>Rhodospirillales</taxon>
        <taxon>Rhodospirillaceae</taxon>
        <taxon>Rhodospirillum</taxon>
    </lineage>
</organism>
<name>Q2RPH6_RHORT</name>